<dbReference type="GeneID" id="6997768"/>
<dbReference type="PANTHER" id="PTHR11347">
    <property type="entry name" value="CYCLIC NUCLEOTIDE PHOSPHODIESTERASE"/>
    <property type="match status" value="1"/>
</dbReference>
<name>B6AJ92_CRYMR</name>
<dbReference type="STRING" id="441375.B6AJ92"/>
<gene>
    <name evidence="6" type="ORF">CMU_020730</name>
</gene>
<accession>B6AJ92</accession>
<dbReference type="PROSITE" id="PS00126">
    <property type="entry name" value="PDEASE_I_1"/>
    <property type="match status" value="1"/>
</dbReference>
<keyword evidence="2 3" id="KW-0378">Hydrolase</keyword>
<dbReference type="GO" id="GO:0004114">
    <property type="term" value="F:3',5'-cyclic-nucleotide phosphodiesterase activity"/>
    <property type="evidence" value="ECO:0007669"/>
    <property type="project" value="InterPro"/>
</dbReference>
<feature type="transmembrane region" description="Helical" evidence="4">
    <location>
        <begin position="30"/>
        <end position="52"/>
    </location>
</feature>
<reference evidence="6" key="1">
    <citation type="submission" date="2008-06" db="EMBL/GenBank/DDBJ databases">
        <authorList>
            <person name="Lorenzi H."/>
            <person name="Inman J."/>
            <person name="Miller J."/>
            <person name="Schobel S."/>
            <person name="Amedeo P."/>
            <person name="Caler E.V."/>
            <person name="da Silva J."/>
        </authorList>
    </citation>
    <scope>NUCLEOTIDE SEQUENCE [LARGE SCALE GENOMIC DNA]</scope>
    <source>
        <strain evidence="6">RN66</strain>
    </source>
</reference>
<proteinExistence type="inferred from homology"/>
<dbReference type="InterPro" id="IPR002073">
    <property type="entry name" value="PDEase_catalytic_dom"/>
</dbReference>
<dbReference type="SUPFAM" id="SSF109604">
    <property type="entry name" value="HD-domain/PDEase-like"/>
    <property type="match status" value="1"/>
</dbReference>
<dbReference type="EMBL" id="DS989738">
    <property type="protein sequence ID" value="EEA08329.1"/>
    <property type="molecule type" value="Genomic_DNA"/>
</dbReference>
<evidence type="ECO:0000256" key="1">
    <source>
        <dbReference type="ARBA" id="ARBA00022723"/>
    </source>
</evidence>
<comment type="cofactor">
    <cofactor evidence="3">
        <name>a divalent metal cation</name>
        <dbReference type="ChEBI" id="CHEBI:60240"/>
    </cofactor>
    <text evidence="3">Binds 2 divalent metal cations per subunit. Site 1 may preferentially bind zinc ions, while site 2 has a preference for magnesium and/or manganese ions.</text>
</comment>
<keyword evidence="4" id="KW-1133">Transmembrane helix</keyword>
<dbReference type="AlphaFoldDB" id="B6AJ92"/>
<dbReference type="InterPro" id="IPR036971">
    <property type="entry name" value="PDEase_catalytic_dom_sf"/>
</dbReference>
<dbReference type="EC" id="3.1.4.-" evidence="3"/>
<keyword evidence="1 3" id="KW-0479">Metal-binding</keyword>
<dbReference type="GO" id="GO:0046872">
    <property type="term" value="F:metal ion binding"/>
    <property type="evidence" value="ECO:0007669"/>
    <property type="project" value="UniProtKB-KW"/>
</dbReference>
<dbReference type="CDD" id="cd00077">
    <property type="entry name" value="HDc"/>
    <property type="match status" value="1"/>
</dbReference>
<evidence type="ECO:0000256" key="2">
    <source>
        <dbReference type="ARBA" id="ARBA00022801"/>
    </source>
</evidence>
<evidence type="ECO:0000313" key="7">
    <source>
        <dbReference type="Proteomes" id="UP000001460"/>
    </source>
</evidence>
<evidence type="ECO:0000256" key="3">
    <source>
        <dbReference type="RuleBase" id="RU363067"/>
    </source>
</evidence>
<dbReference type="InterPro" id="IPR003607">
    <property type="entry name" value="HD/PDEase_dom"/>
</dbReference>
<keyword evidence="4" id="KW-0812">Transmembrane</keyword>
<dbReference type="Gene3D" id="1.10.1300.10">
    <property type="entry name" value="3'5'-cyclic nucleotide phosphodiesterase, catalytic domain"/>
    <property type="match status" value="1"/>
</dbReference>
<organism evidence="6 7">
    <name type="scientific">Cryptosporidium muris (strain RN66)</name>
    <dbReference type="NCBI Taxonomy" id="441375"/>
    <lineage>
        <taxon>Eukaryota</taxon>
        <taxon>Sar</taxon>
        <taxon>Alveolata</taxon>
        <taxon>Apicomplexa</taxon>
        <taxon>Conoidasida</taxon>
        <taxon>Coccidia</taxon>
        <taxon>Eucoccidiorida</taxon>
        <taxon>Eimeriorina</taxon>
        <taxon>Cryptosporidiidae</taxon>
        <taxon>Cryptosporidium</taxon>
    </lineage>
</organism>
<evidence type="ECO:0000313" key="6">
    <source>
        <dbReference type="EMBL" id="EEA08329.1"/>
    </source>
</evidence>
<dbReference type="eggNOG" id="KOG3689">
    <property type="taxonomic scope" value="Eukaryota"/>
</dbReference>
<dbReference type="VEuPathDB" id="CryptoDB:CMU_020730"/>
<feature type="domain" description="PDEase" evidence="5">
    <location>
        <begin position="851"/>
        <end position="1233"/>
    </location>
</feature>
<evidence type="ECO:0000259" key="5">
    <source>
        <dbReference type="PROSITE" id="PS51845"/>
    </source>
</evidence>
<feature type="transmembrane region" description="Helical" evidence="4">
    <location>
        <begin position="261"/>
        <end position="285"/>
    </location>
</feature>
<keyword evidence="4" id="KW-0472">Membrane</keyword>
<protein>
    <recommendedName>
        <fullName evidence="3">Phosphodiesterase</fullName>
        <ecNumber evidence="3">3.1.4.-</ecNumber>
    </recommendedName>
</protein>
<keyword evidence="7" id="KW-1185">Reference proteome</keyword>
<comment type="similarity">
    <text evidence="3">Belongs to the cyclic nucleotide phosphodiesterase family.</text>
</comment>
<dbReference type="GO" id="GO:0007165">
    <property type="term" value="P:signal transduction"/>
    <property type="evidence" value="ECO:0007669"/>
    <property type="project" value="InterPro"/>
</dbReference>
<dbReference type="Pfam" id="PF00233">
    <property type="entry name" value="PDEase_I"/>
    <property type="match status" value="1"/>
</dbReference>
<dbReference type="SMART" id="SM00471">
    <property type="entry name" value="HDc"/>
    <property type="match status" value="1"/>
</dbReference>
<dbReference type="PROSITE" id="PS51845">
    <property type="entry name" value="PDEASE_I_2"/>
    <property type="match status" value="1"/>
</dbReference>
<sequence>MRGLYSYDAATGETYSGLSKGNSKHEYFTWNFYVIFFFIGIIWGWMIIYASFMYKMVPLLGSNDIYISEAEFDEILASFGYNIGQLGFSIATFCRQQSRPSLNNISVRTALANQILTQRYMARNSLEQVMVLSIPVTKLDYTQQINDIIKRGVSFLQKLIPNNIPYNEQPGPLSPDPPPLYKSQRESITTNELIHSINSTSSTFLAANYLCNINTKSLISESQEISIQLFEIVEPIKLFRKSTQGEYYNIRRSILYKLKSICIVHYIIISTIPIICLLVTFLGTIDVFQKRKRISIERNCKKNLYKLIRNIKKIDEFNIKILKEKFLPVCELYKIIYNICIHEFIYIKEENREDMKLYDLNGHISNIAIEICKIIDEFINCVSIGIEYCTIFSTVDGIDKFDTVCRYNECIAKISDIFNQNMKGKDDFYVISENMQNEIPLLGNPKEFYKLINIVSNIIPESKYLFWSIENISNKCFIPRSMMNSIGELVPPINRVLDTFLDNLANNDIEGLKFLSCCNMHNTDKKKTPQFLIIDILRRKNGYNKYKISQIHNKSSLGFSLPETKNTMVNYINYLYCDRVCSFVFGGKMSVYMNTSLDSEFLGNTIILPICYNSIELLEVNEESLENQIAVYYCGLSWIDENTVKSFVNINKNKIILEKIDFFYFNMNNNLSSLFVEKQGIWIFGFVTFKKIQTEYPNITSKIFNKYNQIHENFKSEIIILDISDTQLFNCIGEYESPISIFELSKIIKYNTSKGNNVFQQNTLSNFCYSKIEDSLVNYNNTGTCIIKGDNNKLYDIELLNDPINKITYENLVQKKLKNEDINIDNIHKSDLVNIDNKSYLELVDLTNLMIQIQHEPEIQTNYSDLALSKNEEIELPLIWENIDILGLEYKELTNIAKYILIYRWNKILDNKSELNEDILKWNINITTIENFVFILDKYYHKKNAFHNLYHAVTVALVLNQWLDDESIRLLFNSFEAYCLVIAALGHDIDHPGVNNEFLHKLQDKFISENYINNILSTLEIYNRYSTLENHHSALLLTILNSKSCNIIPPKNSPYYLIAKRIITRAIMYTDMAFHNILIEALQDFIGLYAYHLQKDNQDSTYQSISIDIGIQLPNYSFYNKKTTYDSYIFTKKQLYEITLLHAADISNPLLNYDIYKKWTVLIFEEIEQQINLEKSLGLSDKTGEIDLGTMQIGFIDAICSPFFTLMNNISPNIFKESIQNLELNRQHFLQTE</sequence>
<dbReference type="InterPro" id="IPR023174">
    <property type="entry name" value="PDEase_CS"/>
</dbReference>
<dbReference type="OMA" id="WNINITT"/>
<dbReference type="Proteomes" id="UP000001460">
    <property type="component" value="Unassembled WGS sequence"/>
</dbReference>
<dbReference type="RefSeq" id="XP_002142678.1">
    <property type="nucleotide sequence ID" value="XM_002142642.1"/>
</dbReference>
<dbReference type="OrthoDB" id="189220at2759"/>
<evidence type="ECO:0000256" key="4">
    <source>
        <dbReference type="SAM" id="Phobius"/>
    </source>
</evidence>